<reference evidence="5" key="1">
    <citation type="submission" date="2006-10" db="EMBL/GenBank/DDBJ databases">
        <authorList>
            <person name="Amadeo P."/>
            <person name="Zhao Q."/>
            <person name="Wortman J."/>
            <person name="Fraser-Liggett C."/>
            <person name="Carlton J."/>
        </authorList>
    </citation>
    <scope>NUCLEOTIDE SEQUENCE</scope>
    <source>
        <strain evidence="5">G3</strain>
    </source>
</reference>
<keyword evidence="1" id="KW-0677">Repeat</keyword>
<dbReference type="PROSITE" id="PS50088">
    <property type="entry name" value="ANK_REPEAT"/>
    <property type="match status" value="2"/>
</dbReference>
<keyword evidence="6" id="KW-1185">Reference proteome</keyword>
<dbReference type="InParanoid" id="A2DSV6"/>
<dbReference type="PROSITE" id="PS50297">
    <property type="entry name" value="ANK_REP_REGION"/>
    <property type="match status" value="1"/>
</dbReference>
<protein>
    <submittedName>
        <fullName evidence="5">TKL family protein kinase</fullName>
    </submittedName>
</protein>
<dbReference type="SUPFAM" id="SSF48403">
    <property type="entry name" value="Ankyrin repeat"/>
    <property type="match status" value="1"/>
</dbReference>
<dbReference type="InterPro" id="IPR011009">
    <property type="entry name" value="Kinase-like_dom_sf"/>
</dbReference>
<reference evidence="5" key="2">
    <citation type="journal article" date="2007" name="Science">
        <title>Draft genome sequence of the sexually transmitted pathogen Trichomonas vaginalis.</title>
        <authorList>
            <person name="Carlton J.M."/>
            <person name="Hirt R.P."/>
            <person name="Silva J.C."/>
            <person name="Delcher A.L."/>
            <person name="Schatz M."/>
            <person name="Zhao Q."/>
            <person name="Wortman J.R."/>
            <person name="Bidwell S.L."/>
            <person name="Alsmark U.C.M."/>
            <person name="Besteiro S."/>
            <person name="Sicheritz-Ponten T."/>
            <person name="Noel C.J."/>
            <person name="Dacks J.B."/>
            <person name="Foster P.G."/>
            <person name="Simillion C."/>
            <person name="Van de Peer Y."/>
            <person name="Miranda-Saavedra D."/>
            <person name="Barton G.J."/>
            <person name="Westrop G.D."/>
            <person name="Mueller S."/>
            <person name="Dessi D."/>
            <person name="Fiori P.L."/>
            <person name="Ren Q."/>
            <person name="Paulsen I."/>
            <person name="Zhang H."/>
            <person name="Bastida-Corcuera F.D."/>
            <person name="Simoes-Barbosa A."/>
            <person name="Brown M.T."/>
            <person name="Hayes R.D."/>
            <person name="Mukherjee M."/>
            <person name="Okumura C.Y."/>
            <person name="Schneider R."/>
            <person name="Smith A.J."/>
            <person name="Vanacova S."/>
            <person name="Villalvazo M."/>
            <person name="Haas B.J."/>
            <person name="Pertea M."/>
            <person name="Feldblyum T.V."/>
            <person name="Utterback T.R."/>
            <person name="Shu C.L."/>
            <person name="Osoegawa K."/>
            <person name="de Jong P.J."/>
            <person name="Hrdy I."/>
            <person name="Horvathova L."/>
            <person name="Zubacova Z."/>
            <person name="Dolezal P."/>
            <person name="Malik S.B."/>
            <person name="Logsdon J.M. Jr."/>
            <person name="Henze K."/>
            <person name="Gupta A."/>
            <person name="Wang C.C."/>
            <person name="Dunne R.L."/>
            <person name="Upcroft J.A."/>
            <person name="Upcroft P."/>
            <person name="White O."/>
            <person name="Salzberg S.L."/>
            <person name="Tang P."/>
            <person name="Chiu C.-H."/>
            <person name="Lee Y.-S."/>
            <person name="Embley T.M."/>
            <person name="Coombs G.H."/>
            <person name="Mottram J.C."/>
            <person name="Tachezy J."/>
            <person name="Fraser-Liggett C.M."/>
            <person name="Johnson P.J."/>
        </authorList>
    </citation>
    <scope>NUCLEOTIDE SEQUENCE [LARGE SCALE GENOMIC DNA]</scope>
    <source>
        <strain evidence="5">G3</strain>
    </source>
</reference>
<dbReference type="AlphaFoldDB" id="A2DSV6"/>
<dbReference type="Pfam" id="PF12796">
    <property type="entry name" value="Ank_2"/>
    <property type="match status" value="1"/>
</dbReference>
<gene>
    <name evidence="5" type="ORF">TVAG_348150</name>
</gene>
<dbReference type="InterPro" id="IPR000719">
    <property type="entry name" value="Prot_kinase_dom"/>
</dbReference>
<feature type="repeat" description="ANK" evidence="3">
    <location>
        <begin position="773"/>
        <end position="806"/>
    </location>
</feature>
<dbReference type="STRING" id="5722.A2DSV6"/>
<dbReference type="eggNOG" id="KOG0509">
    <property type="taxonomic scope" value="Eukaryota"/>
</dbReference>
<dbReference type="eggNOG" id="KOG0192">
    <property type="taxonomic scope" value="Eukaryota"/>
</dbReference>
<keyword evidence="2 3" id="KW-0040">ANK repeat</keyword>
<dbReference type="Gene3D" id="1.25.40.20">
    <property type="entry name" value="Ankyrin repeat-containing domain"/>
    <property type="match status" value="1"/>
</dbReference>
<dbReference type="SMR" id="A2DSV6"/>
<dbReference type="RefSeq" id="XP_001328728.1">
    <property type="nucleotide sequence ID" value="XM_001328693.1"/>
</dbReference>
<keyword evidence="5" id="KW-0418">Kinase</keyword>
<evidence type="ECO:0000313" key="5">
    <source>
        <dbReference type="EMBL" id="EAY16505.1"/>
    </source>
</evidence>
<dbReference type="InterPro" id="IPR002110">
    <property type="entry name" value="Ankyrin_rpt"/>
</dbReference>
<evidence type="ECO:0000256" key="2">
    <source>
        <dbReference type="ARBA" id="ARBA00023043"/>
    </source>
</evidence>
<dbReference type="Gene3D" id="1.10.510.10">
    <property type="entry name" value="Transferase(Phosphotransferase) domain 1"/>
    <property type="match status" value="1"/>
</dbReference>
<dbReference type="GO" id="GO:0004672">
    <property type="term" value="F:protein kinase activity"/>
    <property type="evidence" value="ECO:0007669"/>
    <property type="project" value="InterPro"/>
</dbReference>
<keyword evidence="5" id="KW-0808">Transferase</keyword>
<dbReference type="Pfam" id="PF07714">
    <property type="entry name" value="PK_Tyr_Ser-Thr"/>
    <property type="match status" value="1"/>
</dbReference>
<evidence type="ECO:0000256" key="3">
    <source>
        <dbReference type="PROSITE-ProRule" id="PRU00023"/>
    </source>
</evidence>
<dbReference type="Proteomes" id="UP000001542">
    <property type="component" value="Unassembled WGS sequence"/>
</dbReference>
<sequence length="834" mass="96586">MTETESEFQFRSDDFEKKSNVRDGKFIRVDRVIHKVTKKKYTLTTIKIPNPKFKNEENWLPRIKYLASLHHPAIKTIVGYIDNGNLPILVDDDEENMPAFLELTKFKINSTNKICLLFSAAVGLKYLHDNNIVHGDFKTKSIYVSHDMYIKVADYAPFQIIVRNARKDASLKSSVYIAPELYQGSPPTKESDIYAFGTLLFSFYTLKFSMGRKILNGPFSELAVSGERVNIPDIIPIKIQSLIERCWKQNPQERPTMEEIVFQLYTLWDLCFFNPDSRIFKDVVQTLGGPPPEGTFDFKSDKLIPFNYTLSPFPSKKQIYYSNADCELLCENSRFYAAQIIHLQKLLTCMKVTSAELVASYISDSIFVKSPEYWDILVENIMYISRVHYRNINDYATLIFDLIKQSPQIKDFLLESFFAVNDDENCYPAKVPVVTTLYFLKKLGAYSDENIVSRIRNLFMSNQTVKRFISILFCYFAPEIEKSDPEFYQNIKNMVKNETQNCFFPKAFSNWFKNLKKYRENNWKFMRESIEEHKSVYKVRQIIINDDYKQLSELMLNPDDTLTTRIEPEIYDPCIIMHNRPNIAHACPIHSATRCFQILQLGKFDLSARDLKYMFLPSFIIASNCEDFYDLLTRKVVEVETSLQISTSYFRYELFYNLVKLDKADITKPDKLGYLLINAAVISGNVDILLYCLSNGVDVMQRENFGWTPLHWAAFKSKVSILSILNGAEGVDPNIADDWGITPLHLAAEYGSDKGLQELMRYKNLNVNICDKRGQSPLHKAVESGEITNVKIILSDKRVDTQICDKKKRTPYDLAIKRGRNDIAEFIKNSRPVV</sequence>
<dbReference type="PROSITE" id="PS50011">
    <property type="entry name" value="PROTEIN_KINASE_DOM"/>
    <property type="match status" value="1"/>
</dbReference>
<name>A2DSV6_TRIV3</name>
<dbReference type="OrthoDB" id="1930691at2759"/>
<dbReference type="InterPro" id="IPR001245">
    <property type="entry name" value="Ser-Thr/Tyr_kinase_cat_dom"/>
</dbReference>
<dbReference type="PANTHER" id="PTHR24198:SF165">
    <property type="entry name" value="ANKYRIN REPEAT-CONTAINING PROTEIN-RELATED"/>
    <property type="match status" value="1"/>
</dbReference>
<dbReference type="InterPro" id="IPR036770">
    <property type="entry name" value="Ankyrin_rpt-contain_sf"/>
</dbReference>
<evidence type="ECO:0000256" key="1">
    <source>
        <dbReference type="ARBA" id="ARBA00022737"/>
    </source>
</evidence>
<feature type="repeat" description="ANK" evidence="3">
    <location>
        <begin position="739"/>
        <end position="772"/>
    </location>
</feature>
<dbReference type="SUPFAM" id="SSF56112">
    <property type="entry name" value="Protein kinase-like (PK-like)"/>
    <property type="match status" value="1"/>
</dbReference>
<dbReference type="VEuPathDB" id="TrichDB:TVAG_348150"/>
<dbReference type="EMBL" id="DS113241">
    <property type="protein sequence ID" value="EAY16505.1"/>
    <property type="molecule type" value="Genomic_DNA"/>
</dbReference>
<feature type="domain" description="Protein kinase" evidence="4">
    <location>
        <begin position="15"/>
        <end position="266"/>
    </location>
</feature>
<evidence type="ECO:0000259" key="4">
    <source>
        <dbReference type="PROSITE" id="PS50011"/>
    </source>
</evidence>
<evidence type="ECO:0000313" key="6">
    <source>
        <dbReference type="Proteomes" id="UP000001542"/>
    </source>
</evidence>
<dbReference type="KEGG" id="tva:4774515"/>
<dbReference type="SMART" id="SM00248">
    <property type="entry name" value="ANK"/>
    <property type="match status" value="4"/>
</dbReference>
<dbReference type="GO" id="GO:0005524">
    <property type="term" value="F:ATP binding"/>
    <property type="evidence" value="ECO:0007669"/>
    <property type="project" value="InterPro"/>
</dbReference>
<dbReference type="VEuPathDB" id="TrichDB:TVAGG3_0962690"/>
<accession>A2DSV6</accession>
<dbReference type="PANTHER" id="PTHR24198">
    <property type="entry name" value="ANKYRIN REPEAT AND PROTEIN KINASE DOMAIN-CONTAINING PROTEIN"/>
    <property type="match status" value="1"/>
</dbReference>
<organism evidence="5 6">
    <name type="scientific">Trichomonas vaginalis (strain ATCC PRA-98 / G3)</name>
    <dbReference type="NCBI Taxonomy" id="412133"/>
    <lineage>
        <taxon>Eukaryota</taxon>
        <taxon>Metamonada</taxon>
        <taxon>Parabasalia</taxon>
        <taxon>Trichomonadida</taxon>
        <taxon>Trichomonadidae</taxon>
        <taxon>Trichomonas</taxon>
    </lineage>
</organism>
<proteinExistence type="predicted"/>